<comment type="caution">
    <text evidence="2">The sequence shown here is derived from an EMBL/GenBank/DDBJ whole genome shotgun (WGS) entry which is preliminary data.</text>
</comment>
<feature type="transmembrane region" description="Helical" evidence="1">
    <location>
        <begin position="302"/>
        <end position="320"/>
    </location>
</feature>
<feature type="transmembrane region" description="Helical" evidence="1">
    <location>
        <begin position="156"/>
        <end position="174"/>
    </location>
</feature>
<keyword evidence="1" id="KW-0812">Transmembrane</keyword>
<evidence type="ECO:0000313" key="2">
    <source>
        <dbReference type="EMBL" id="MCD2516791.1"/>
    </source>
</evidence>
<keyword evidence="1" id="KW-0472">Membrane</keyword>
<evidence type="ECO:0000313" key="3">
    <source>
        <dbReference type="Proteomes" id="UP001179361"/>
    </source>
</evidence>
<feature type="transmembrane region" description="Helical" evidence="1">
    <location>
        <begin position="214"/>
        <end position="232"/>
    </location>
</feature>
<evidence type="ECO:0000256" key="1">
    <source>
        <dbReference type="SAM" id="Phobius"/>
    </source>
</evidence>
<sequence length="506" mass="55818">MQRYLPVTPKGRIVLFIAVLWLAALALTRPNKGGDFQEYALMAIAFSSHGSPDIRPQDITISERLSPEVGFVEVHRRLRAGIARGDKWPFPGFVAGQHGGHYAIHFFAYSALAALPFKLLDAIGAPPFKAFQIVNLAALTILVLALYRFSASVKRTVFATLFFLFSGGLLYSNWCSPEFMTASALLAAMVYSIINRPYLAAVLAGVAAMQNPPLLFFSMFAPLIRIAWVRADEDLAWSAALRRVVTRHTVLASILQAALAAVPVAYSYTTWGVPSIIAALATYPPFITPLRLVSFYFDLNQGMIVAFPVAMLLVVAQLFARNARRWLPHTLLALLFSVALAIPSLSTVNWNSGAAGVMRYAFWGAMPLMYLALGWMHRVPRWPLALLLAMLLVQAGLVKYARSYRHETMSPAATFMLERFPALYEPEPEIFFERLTQQDGSMRPDRVVAYPNLKHPKKILFNHESAAAHALLCGPGGRVVPGDARIHPLGWRYIDGPPVCAPAATP</sequence>
<dbReference type="RefSeq" id="WP_231058080.1">
    <property type="nucleotide sequence ID" value="NZ_JAJNOC010000002.1"/>
</dbReference>
<organism evidence="2 3">
    <name type="scientific">Massilia phyllostachyos</name>
    <dbReference type="NCBI Taxonomy" id="2898585"/>
    <lineage>
        <taxon>Bacteria</taxon>
        <taxon>Pseudomonadati</taxon>
        <taxon>Pseudomonadota</taxon>
        <taxon>Betaproteobacteria</taxon>
        <taxon>Burkholderiales</taxon>
        <taxon>Oxalobacteraceae</taxon>
        <taxon>Telluria group</taxon>
        <taxon>Massilia</taxon>
    </lineage>
</organism>
<dbReference type="Proteomes" id="UP001179361">
    <property type="component" value="Unassembled WGS sequence"/>
</dbReference>
<feature type="transmembrane region" description="Helical" evidence="1">
    <location>
        <begin position="357"/>
        <end position="376"/>
    </location>
</feature>
<gene>
    <name evidence="2" type="ORF">LQ564_10770</name>
</gene>
<name>A0ABS8Q4W2_9BURK</name>
<feature type="transmembrane region" description="Helical" evidence="1">
    <location>
        <begin position="326"/>
        <end position="345"/>
    </location>
</feature>
<feature type="transmembrane region" description="Helical" evidence="1">
    <location>
        <begin position="186"/>
        <end position="208"/>
    </location>
</feature>
<evidence type="ECO:0008006" key="4">
    <source>
        <dbReference type="Google" id="ProtNLM"/>
    </source>
</evidence>
<accession>A0ABS8Q4W2</accession>
<protein>
    <recommendedName>
        <fullName evidence="4">Glycosyltransferase RgtA/B/C/D-like domain-containing protein</fullName>
    </recommendedName>
</protein>
<proteinExistence type="predicted"/>
<feature type="transmembrane region" description="Helical" evidence="1">
    <location>
        <begin position="382"/>
        <end position="401"/>
    </location>
</feature>
<feature type="transmembrane region" description="Helical" evidence="1">
    <location>
        <begin position="244"/>
        <end position="265"/>
    </location>
</feature>
<keyword evidence="1" id="KW-1133">Transmembrane helix</keyword>
<keyword evidence="3" id="KW-1185">Reference proteome</keyword>
<feature type="transmembrane region" description="Helical" evidence="1">
    <location>
        <begin position="132"/>
        <end position="150"/>
    </location>
</feature>
<dbReference type="EMBL" id="JAJNOC010000002">
    <property type="protein sequence ID" value="MCD2516791.1"/>
    <property type="molecule type" value="Genomic_DNA"/>
</dbReference>
<feature type="transmembrane region" description="Helical" evidence="1">
    <location>
        <begin position="271"/>
        <end position="290"/>
    </location>
</feature>
<feature type="transmembrane region" description="Helical" evidence="1">
    <location>
        <begin position="102"/>
        <end position="120"/>
    </location>
</feature>
<reference evidence="2" key="1">
    <citation type="submission" date="2021-11" db="EMBL/GenBank/DDBJ databases">
        <title>The complete genome of Massilia sp sp. G4R7.</title>
        <authorList>
            <person name="Liu L."/>
            <person name="Yue J."/>
            <person name="Yuan J."/>
            <person name="Yang F."/>
            <person name="Li L."/>
        </authorList>
    </citation>
    <scope>NUCLEOTIDE SEQUENCE</scope>
    <source>
        <strain evidence="2">G4R7</strain>
    </source>
</reference>